<dbReference type="PANTHER" id="PTHR35491">
    <property type="entry name" value="OS12G0638500-LIKE PROTEIN"/>
    <property type="match status" value="1"/>
</dbReference>
<keyword evidence="2" id="KW-1185">Reference proteome</keyword>
<dbReference type="AlphaFoldDB" id="A0A6J0LPB4"/>
<reference evidence="2" key="1">
    <citation type="journal article" date="2019" name="Database">
        <title>The radish genome database (RadishGD): an integrated information resource for radish genomics.</title>
        <authorList>
            <person name="Yu H.J."/>
            <person name="Baek S."/>
            <person name="Lee Y.J."/>
            <person name="Cho A."/>
            <person name="Mun J.H."/>
        </authorList>
    </citation>
    <scope>NUCLEOTIDE SEQUENCE [LARGE SCALE GENOMIC DNA]</scope>
    <source>
        <strain evidence="2">cv. WK10039</strain>
    </source>
</reference>
<dbReference type="PANTHER" id="PTHR35491:SF12">
    <property type="entry name" value="RRM DOMAIN-CONTAINING PROTEIN"/>
    <property type="match status" value="1"/>
</dbReference>
<feature type="region of interest" description="Disordered" evidence="1">
    <location>
        <begin position="478"/>
        <end position="507"/>
    </location>
</feature>
<dbReference type="KEGG" id="rsz:108832873"/>
<evidence type="ECO:0000313" key="3">
    <source>
        <dbReference type="RefSeq" id="XP_018461832.1"/>
    </source>
</evidence>
<feature type="compositionally biased region" description="Polar residues" evidence="1">
    <location>
        <begin position="616"/>
        <end position="631"/>
    </location>
</feature>
<dbReference type="GeneID" id="108832873"/>
<feature type="region of interest" description="Disordered" evidence="1">
    <location>
        <begin position="608"/>
        <end position="631"/>
    </location>
</feature>
<feature type="compositionally biased region" description="Basic residues" evidence="1">
    <location>
        <begin position="478"/>
        <end position="498"/>
    </location>
</feature>
<evidence type="ECO:0000256" key="1">
    <source>
        <dbReference type="SAM" id="MobiDB-lite"/>
    </source>
</evidence>
<evidence type="ECO:0000313" key="2">
    <source>
        <dbReference type="Proteomes" id="UP000504610"/>
    </source>
</evidence>
<name>A0A6J0LPB4_RAPSA</name>
<gene>
    <name evidence="3" type="primary">LOC108832873</name>
</gene>
<dbReference type="Proteomes" id="UP000504610">
    <property type="component" value="Chromosome 1"/>
</dbReference>
<proteinExistence type="predicted"/>
<protein>
    <submittedName>
        <fullName evidence="3">Uncharacterized protein LOC108832873</fullName>
    </submittedName>
</protein>
<feature type="region of interest" description="Disordered" evidence="1">
    <location>
        <begin position="422"/>
        <end position="441"/>
    </location>
</feature>
<feature type="region of interest" description="Disordered" evidence="1">
    <location>
        <begin position="253"/>
        <end position="304"/>
    </location>
</feature>
<dbReference type="OrthoDB" id="1914593at2759"/>
<dbReference type="RefSeq" id="XP_018461832.1">
    <property type="nucleotide sequence ID" value="XM_018606330.2"/>
</dbReference>
<organism evidence="2 3">
    <name type="scientific">Raphanus sativus</name>
    <name type="common">Radish</name>
    <name type="synonym">Raphanus raphanistrum var. sativus</name>
    <dbReference type="NCBI Taxonomy" id="3726"/>
    <lineage>
        <taxon>Eukaryota</taxon>
        <taxon>Viridiplantae</taxon>
        <taxon>Streptophyta</taxon>
        <taxon>Embryophyta</taxon>
        <taxon>Tracheophyta</taxon>
        <taxon>Spermatophyta</taxon>
        <taxon>Magnoliopsida</taxon>
        <taxon>eudicotyledons</taxon>
        <taxon>Gunneridae</taxon>
        <taxon>Pentapetalae</taxon>
        <taxon>rosids</taxon>
        <taxon>malvids</taxon>
        <taxon>Brassicales</taxon>
        <taxon>Brassicaceae</taxon>
        <taxon>Brassiceae</taxon>
        <taxon>Raphanus</taxon>
    </lineage>
</organism>
<sequence length="631" mass="71017">MWKKGELVWVRLNPSDSWIPGRILDPSKPLGILVSFFDLMEPRHVPKTCLRSFERDFGTLIADSWRFRHLVNRALQTHFWNVSFGLWCSCQPPIDSPGYSLPCSLPLSSDSALSFVREMAVSQRVPLRRLAETNSLTAQILSFRRYTVDFNRSESLYEQVRESAKLMDRAEESDWCLDPSNKMDDSSDWSLRDPLPKDIHCCSFDKVVQRWDTRSPVITSYSSGVMKACRTMARISNHEDAVNFETNVQVQEEHNSAVQELEDRNDHVDDEKCHSETSDKEIETSRSEEELEIDSRNSTSLVGEENPNCSVRECCEAEQSSCLRNSEFPVEDIIEADTTVAAQREAAPDVIIGTLDDIIGSDDRTVTSAKKLLPLLDASNDKAFLAKPVSFVVLEAYQNLACSVEDTSANPRSKLDSSMISASTLDEDRSDRSNFNGTRENCHDDALELGSDDVAIAPAEKLQDLDVATTVDDIRPIGVKRKASRDKASGKSKRRKKGCQQSISADKPKNLQLLKDKRFANPKCLRMKFLSTHGNLPSKSELLKRFSVFGKIDASRTDINPERSSAKIVFLQSIDAVTAYQFARSKKFKLGRSKVMYRLDAFEGDTEVNKAPLSQKPEQSVPSPRSCNTVR</sequence>
<dbReference type="CDD" id="cd05162">
    <property type="entry name" value="PWWP"/>
    <property type="match status" value="1"/>
</dbReference>
<accession>A0A6J0LPB4</accession>
<feature type="compositionally biased region" description="Basic and acidic residues" evidence="1">
    <location>
        <begin position="253"/>
        <end position="288"/>
    </location>
</feature>
<reference evidence="3" key="2">
    <citation type="submission" date="2025-08" db="UniProtKB">
        <authorList>
            <consortium name="RefSeq"/>
        </authorList>
    </citation>
    <scope>IDENTIFICATION</scope>
    <source>
        <tissue evidence="3">Leaf</tissue>
    </source>
</reference>